<organism evidence="2 3">
    <name type="scientific">Comamonas testosteroni</name>
    <name type="common">Pseudomonas testosteroni</name>
    <dbReference type="NCBI Taxonomy" id="285"/>
    <lineage>
        <taxon>Bacteria</taxon>
        <taxon>Pseudomonadati</taxon>
        <taxon>Pseudomonadota</taxon>
        <taxon>Betaproteobacteria</taxon>
        <taxon>Burkholderiales</taxon>
        <taxon>Comamonadaceae</taxon>
        <taxon>Comamonas</taxon>
    </lineage>
</organism>
<comment type="caution">
    <text evidence="2">The sequence shown here is derived from an EMBL/GenBank/DDBJ whole genome shotgun (WGS) entry which is preliminary data.</text>
</comment>
<evidence type="ECO:0000313" key="2">
    <source>
        <dbReference type="EMBL" id="RGE45791.1"/>
    </source>
</evidence>
<reference evidence="2 3" key="1">
    <citation type="submission" date="2018-08" db="EMBL/GenBank/DDBJ databases">
        <title>Comamonas testosteroni strain SWCO2.</title>
        <authorList>
            <person name="Jiang N."/>
            <person name="Zhang X.Z."/>
        </authorList>
    </citation>
    <scope>NUCLEOTIDE SEQUENCE [LARGE SCALE GENOMIC DNA]</scope>
    <source>
        <strain evidence="2 3">SWCO2</strain>
    </source>
</reference>
<protein>
    <submittedName>
        <fullName evidence="2">Uncharacterized protein</fullName>
    </submittedName>
</protein>
<dbReference type="PROSITE" id="PS51257">
    <property type="entry name" value="PROKAR_LIPOPROTEIN"/>
    <property type="match status" value="1"/>
</dbReference>
<dbReference type="AlphaFoldDB" id="A0A373FNP4"/>
<feature type="signal peptide" evidence="1">
    <location>
        <begin position="1"/>
        <end position="21"/>
    </location>
</feature>
<keyword evidence="3" id="KW-1185">Reference proteome</keyword>
<keyword evidence="1" id="KW-0732">Signal</keyword>
<evidence type="ECO:0000256" key="1">
    <source>
        <dbReference type="SAM" id="SignalP"/>
    </source>
</evidence>
<dbReference type="Proteomes" id="UP000261948">
    <property type="component" value="Unassembled WGS sequence"/>
</dbReference>
<proteinExistence type="predicted"/>
<accession>A0A373FNP4</accession>
<sequence>MKPLHLITAAALLACAAMAQAQNLQISPQVREQGRSSAMQVDAQGTLSFELQGQRWQVQGWPVDLPRKLGAQQVQSLFAHHPAGPVQALRLSEPAQSVPWLELVKSGRTGRQIAQGWTLHAISAQGIEVMDKQQRLHALSPGQNLQLKGASCQKLHLLAVDIPAEAAGTATEREPRADWYLQTQPRC</sequence>
<name>A0A373FNP4_COMTE</name>
<dbReference type="EMBL" id="QURR01000007">
    <property type="protein sequence ID" value="RGE45791.1"/>
    <property type="molecule type" value="Genomic_DNA"/>
</dbReference>
<evidence type="ECO:0000313" key="3">
    <source>
        <dbReference type="Proteomes" id="UP000261948"/>
    </source>
</evidence>
<dbReference type="OrthoDB" id="8780294at2"/>
<feature type="chain" id="PRO_5017060901" evidence="1">
    <location>
        <begin position="22"/>
        <end position="187"/>
    </location>
</feature>
<gene>
    <name evidence="2" type="ORF">DZC30_07575</name>
</gene>